<protein>
    <recommendedName>
        <fullName evidence="2">non-specific serine/threonine protein kinase</fullName>
        <ecNumber evidence="2">2.7.11.1</ecNumber>
    </recommendedName>
</protein>
<comment type="catalytic activity">
    <reaction evidence="8">
        <text>L-threonyl-[protein] + ATP = O-phospho-L-threonyl-[protein] + ADP + H(+)</text>
        <dbReference type="Rhea" id="RHEA:46608"/>
        <dbReference type="Rhea" id="RHEA-COMP:11060"/>
        <dbReference type="Rhea" id="RHEA-COMP:11605"/>
        <dbReference type="ChEBI" id="CHEBI:15378"/>
        <dbReference type="ChEBI" id="CHEBI:30013"/>
        <dbReference type="ChEBI" id="CHEBI:30616"/>
        <dbReference type="ChEBI" id="CHEBI:61977"/>
        <dbReference type="ChEBI" id="CHEBI:456216"/>
        <dbReference type="EC" id="2.7.11.1"/>
    </reaction>
</comment>
<evidence type="ECO:0000256" key="6">
    <source>
        <dbReference type="ARBA" id="ARBA00022777"/>
    </source>
</evidence>
<dbReference type="Gramene" id="QL02p001239:mrna">
    <property type="protein sequence ID" value="QL02p001239:mrna"/>
    <property type="gene ID" value="QL02p001239"/>
</dbReference>
<dbReference type="GO" id="GO:0010182">
    <property type="term" value="P:sugar mediated signaling pathway"/>
    <property type="evidence" value="ECO:0007669"/>
    <property type="project" value="UniProtKB-ARBA"/>
</dbReference>
<evidence type="ECO:0000256" key="10">
    <source>
        <dbReference type="SAM" id="MobiDB-lite"/>
    </source>
</evidence>
<keyword evidence="13" id="KW-1185">Reference proteome</keyword>
<dbReference type="Gene3D" id="1.10.510.10">
    <property type="entry name" value="Transferase(Phosphotransferase) domain 1"/>
    <property type="match status" value="1"/>
</dbReference>
<evidence type="ECO:0000256" key="1">
    <source>
        <dbReference type="ARBA" id="ARBA00010507"/>
    </source>
</evidence>
<feature type="compositionally biased region" description="Polar residues" evidence="10">
    <location>
        <begin position="26"/>
        <end position="36"/>
    </location>
</feature>
<dbReference type="GO" id="GO:0006950">
    <property type="term" value="P:response to stress"/>
    <property type="evidence" value="ECO:0007669"/>
    <property type="project" value="UniProtKB-ARBA"/>
</dbReference>
<dbReference type="SUPFAM" id="SSF56112">
    <property type="entry name" value="Protein kinase-like (PK-like)"/>
    <property type="match status" value="1"/>
</dbReference>
<dbReference type="PROSITE" id="PS00108">
    <property type="entry name" value="PROTEIN_KINASE_ST"/>
    <property type="match status" value="1"/>
</dbReference>
<dbReference type="AlphaFoldDB" id="A0A7N2QY43"/>
<reference evidence="12" key="2">
    <citation type="submission" date="2021-01" db="UniProtKB">
        <authorList>
            <consortium name="EnsemblPlants"/>
        </authorList>
    </citation>
    <scope>IDENTIFICATION</scope>
</reference>
<feature type="region of interest" description="Disordered" evidence="10">
    <location>
        <begin position="13"/>
        <end position="75"/>
    </location>
</feature>
<feature type="domain" description="Protein kinase" evidence="11">
    <location>
        <begin position="781"/>
        <end position="1038"/>
    </location>
</feature>
<dbReference type="EC" id="2.7.11.1" evidence="2"/>
<evidence type="ECO:0000256" key="3">
    <source>
        <dbReference type="ARBA" id="ARBA00022527"/>
    </source>
</evidence>
<sequence length="1048" mass="115652">MSKMKHLLRKLHIGGGGINDHHRLASSESTRPSPNLSPTPSQSPSASESSSSAHGGGMGRIGAVESSSSSVGDRTVTDGGGVVAAEVDFNLLEEEFQVQLALAISASDPDSREDPETAQIDAAKRISLGGSASISDNQALVKFLSPRYWSYNVVNYHEKVMDGFYDVYGITSNLDTQGTMPLLVDLQAINISDNVDYEVILVNRLVDLELQKLEKTAYAISLECQVSKHGLILSGLIQKIADLVVDRMGGPVGNADQMLRRWNMRSYELRNSLNTIILPLGHLDIGLSRHRALLFKVLADRINLPCMLVKGSYYTGTDDGAVNFIKIDDGSEYIIDLMGAPGALIPAEVPSSHLPNPGFAVRSFADVIGTPKDICSMNDEGIRTLAVPPDLDSVFKDGSSKPDEASVVGFQTKENQSEGFEHQCEKLLPSPHKSCESLSGKYGKASCAQKKKVKDVSKYVISAAKNPEFAQKLRAVLLESGASPPPDLFLDINSHDLGEQKVLEHIDMAIGKNVDNNPYKVLSSHELEPLNNVNCDGKQKLSAERLANQNKELETNTILSYSEFTSEGYVLVGTGTNEKFQTDATGVNMVTPNPFQMDARALNEERILESFLDTAAPFSDNTDKRCFQDKIGGFSNDIDLGNESAAKLIEKANSGTRVDAHSEGINPVLRGVPVWDFPWEDIRNGERIGIAESCKRQRNIAPSSDEKQCFQDNIGGLFNGIESGEESAIEMASSCLRIACSEGINPVLREVAEWEIPWEDLRIGERIGIVEPVCPLFKPLEDSGENGNRGSYGEVYRADWNGTEVAVKKFLDQDFSGDSLVQFKSEVEIMLRLRHPNVVLFMGAVTRSPHFSILTEFLPRGSLYRLLHRPNPPIDEKRRMRMALDVAKGMNYLHTSHPPIVHRDLKSPNLLVDKNWVVKVCDFGLSRTKHHTFLSSQSTAGTPEWMAPEVLRNERANEKCDVYSFGIILWELSTLRIPWKGLNPMQVVGAVGFQNRRLEIPEEVDPVVAQIICDCWQTDPDLRPSFSQLMSSLRHLQRLVVPTNRLTQ</sequence>
<evidence type="ECO:0000256" key="5">
    <source>
        <dbReference type="ARBA" id="ARBA00022741"/>
    </source>
</evidence>
<comment type="catalytic activity">
    <reaction evidence="9">
        <text>L-seryl-[protein] + ATP = O-phospho-L-seryl-[protein] + ADP + H(+)</text>
        <dbReference type="Rhea" id="RHEA:17989"/>
        <dbReference type="Rhea" id="RHEA-COMP:9863"/>
        <dbReference type="Rhea" id="RHEA-COMP:11604"/>
        <dbReference type="ChEBI" id="CHEBI:15378"/>
        <dbReference type="ChEBI" id="CHEBI:29999"/>
        <dbReference type="ChEBI" id="CHEBI:30616"/>
        <dbReference type="ChEBI" id="CHEBI:83421"/>
        <dbReference type="ChEBI" id="CHEBI:456216"/>
        <dbReference type="EC" id="2.7.11.1"/>
    </reaction>
</comment>
<dbReference type="Proteomes" id="UP000594261">
    <property type="component" value="Chromosome 2"/>
</dbReference>
<evidence type="ECO:0000256" key="7">
    <source>
        <dbReference type="ARBA" id="ARBA00022840"/>
    </source>
</evidence>
<dbReference type="FunFam" id="3.30.200.20:FF:000060">
    <property type="entry name" value="Serine/threonine-protein kinase isoform 1"/>
    <property type="match status" value="1"/>
</dbReference>
<dbReference type="FunFam" id="1.10.510.10:FF:000193">
    <property type="entry name" value="Serine/threonine-protein kinase CTR1"/>
    <property type="match status" value="1"/>
</dbReference>
<reference evidence="13" key="1">
    <citation type="journal article" date="2016" name="G3 (Bethesda)">
        <title>First Draft Assembly and Annotation of the Genome of a California Endemic Oak Quercus lobata Nee (Fagaceae).</title>
        <authorList>
            <person name="Sork V.L."/>
            <person name="Fitz-Gibbon S.T."/>
            <person name="Puiu D."/>
            <person name="Crepeau M."/>
            <person name="Gugger P.F."/>
            <person name="Sherman R."/>
            <person name="Stevens K."/>
            <person name="Langley C.H."/>
            <person name="Pellegrini M."/>
            <person name="Salzberg S.L."/>
        </authorList>
    </citation>
    <scope>NUCLEOTIDE SEQUENCE [LARGE SCALE GENOMIC DNA]</scope>
    <source>
        <strain evidence="13">cv. SW786</strain>
    </source>
</reference>
<dbReference type="Pfam" id="PF14381">
    <property type="entry name" value="EDR1_CTR1_ARMC3_pept"/>
    <property type="match status" value="1"/>
</dbReference>
<dbReference type="PROSITE" id="PS50011">
    <property type="entry name" value="PROTEIN_KINASE_DOM"/>
    <property type="match status" value="1"/>
</dbReference>
<dbReference type="InterPro" id="IPR055164">
    <property type="entry name" value="EDR1/CTR1/ARMC3-like_pept-like"/>
</dbReference>
<dbReference type="SMART" id="SM00220">
    <property type="entry name" value="S_TKc"/>
    <property type="match status" value="1"/>
</dbReference>
<evidence type="ECO:0000256" key="8">
    <source>
        <dbReference type="ARBA" id="ARBA00047899"/>
    </source>
</evidence>
<keyword evidence="6" id="KW-0418">Kinase</keyword>
<evidence type="ECO:0000313" key="12">
    <source>
        <dbReference type="EnsemblPlants" id="QL02p001239:mrna"/>
    </source>
</evidence>
<dbReference type="FunCoup" id="A0A7N2QY43">
    <property type="interactions" value="1587"/>
</dbReference>
<dbReference type="InterPro" id="IPR001245">
    <property type="entry name" value="Ser-Thr/Tyr_kinase_cat_dom"/>
</dbReference>
<dbReference type="EnsemblPlants" id="QL02p001239:mrna">
    <property type="protein sequence ID" value="QL02p001239:mrna"/>
    <property type="gene ID" value="QL02p001239"/>
</dbReference>
<feature type="compositionally biased region" description="Low complexity" evidence="10">
    <location>
        <begin position="38"/>
        <end position="52"/>
    </location>
</feature>
<proteinExistence type="inferred from homology"/>
<dbReference type="InterPro" id="IPR008271">
    <property type="entry name" value="Ser/Thr_kinase_AS"/>
</dbReference>
<keyword evidence="5" id="KW-0547">Nucleotide-binding</keyword>
<dbReference type="OMA" id="VPWKGLN"/>
<dbReference type="PANTHER" id="PTHR44329:SF302">
    <property type="entry name" value="SERINE_THREONINE-PROTEIN KINASE SIS8-RELATED"/>
    <property type="match status" value="1"/>
</dbReference>
<dbReference type="CDD" id="cd13999">
    <property type="entry name" value="STKc_MAP3K-like"/>
    <property type="match status" value="1"/>
</dbReference>
<evidence type="ECO:0000256" key="2">
    <source>
        <dbReference type="ARBA" id="ARBA00012513"/>
    </source>
</evidence>
<dbReference type="InterPro" id="IPR000719">
    <property type="entry name" value="Prot_kinase_dom"/>
</dbReference>
<name>A0A7N2QY43_QUELO</name>
<dbReference type="GO" id="GO:0004674">
    <property type="term" value="F:protein serine/threonine kinase activity"/>
    <property type="evidence" value="ECO:0007669"/>
    <property type="project" value="UniProtKB-KW"/>
</dbReference>
<evidence type="ECO:0000259" key="11">
    <source>
        <dbReference type="PROSITE" id="PS50011"/>
    </source>
</evidence>
<dbReference type="Gene3D" id="3.30.200.20">
    <property type="entry name" value="Phosphorylase Kinase, domain 1"/>
    <property type="match status" value="1"/>
</dbReference>
<evidence type="ECO:0000313" key="13">
    <source>
        <dbReference type="Proteomes" id="UP000594261"/>
    </source>
</evidence>
<dbReference type="InterPro" id="IPR051681">
    <property type="entry name" value="Ser/Thr_Kinases-Pseudokinases"/>
</dbReference>
<keyword evidence="4" id="KW-0808">Transferase</keyword>
<organism evidence="12 13">
    <name type="scientific">Quercus lobata</name>
    <name type="common">Valley oak</name>
    <dbReference type="NCBI Taxonomy" id="97700"/>
    <lineage>
        <taxon>Eukaryota</taxon>
        <taxon>Viridiplantae</taxon>
        <taxon>Streptophyta</taxon>
        <taxon>Embryophyta</taxon>
        <taxon>Tracheophyta</taxon>
        <taxon>Spermatophyta</taxon>
        <taxon>Magnoliopsida</taxon>
        <taxon>eudicotyledons</taxon>
        <taxon>Gunneridae</taxon>
        <taxon>Pentapetalae</taxon>
        <taxon>rosids</taxon>
        <taxon>fabids</taxon>
        <taxon>Fagales</taxon>
        <taxon>Fagaceae</taxon>
        <taxon>Quercus</taxon>
    </lineage>
</organism>
<comment type="similarity">
    <text evidence="1">Belongs to the protein kinase superfamily. TKL Ser/Thr protein kinase family. RAF subfamily.</text>
</comment>
<keyword evidence="3" id="KW-0723">Serine/threonine-protein kinase</keyword>
<accession>A0A7N2QY43</accession>
<dbReference type="InterPro" id="IPR011009">
    <property type="entry name" value="Kinase-like_dom_sf"/>
</dbReference>
<dbReference type="PANTHER" id="PTHR44329">
    <property type="entry name" value="SERINE/THREONINE-PROTEIN KINASE TNNI3K-RELATED"/>
    <property type="match status" value="1"/>
</dbReference>
<keyword evidence="7" id="KW-0067">ATP-binding</keyword>
<evidence type="ECO:0000256" key="9">
    <source>
        <dbReference type="ARBA" id="ARBA00048679"/>
    </source>
</evidence>
<dbReference type="PRINTS" id="PR00109">
    <property type="entry name" value="TYRKINASE"/>
</dbReference>
<evidence type="ECO:0000256" key="4">
    <source>
        <dbReference type="ARBA" id="ARBA00022679"/>
    </source>
</evidence>
<dbReference type="GO" id="GO:0005524">
    <property type="term" value="F:ATP binding"/>
    <property type="evidence" value="ECO:0007669"/>
    <property type="project" value="UniProtKB-KW"/>
</dbReference>
<dbReference type="Pfam" id="PF07714">
    <property type="entry name" value="PK_Tyr_Ser-Thr"/>
    <property type="match status" value="1"/>
</dbReference>
<dbReference type="InParanoid" id="A0A7N2QY43"/>